<feature type="compositionally biased region" description="Basic residues" evidence="1">
    <location>
        <begin position="234"/>
        <end position="244"/>
    </location>
</feature>
<dbReference type="OrthoDB" id="5590473at2759"/>
<feature type="compositionally biased region" description="Basic and acidic residues" evidence="1">
    <location>
        <begin position="223"/>
        <end position="233"/>
    </location>
</feature>
<protein>
    <recommendedName>
        <fullName evidence="4">NYN domain-containing protein</fullName>
    </recommendedName>
</protein>
<reference evidence="3" key="2">
    <citation type="submission" date="2015-01" db="EMBL/GenBank/DDBJ databases">
        <title>Evolutionary Origins and Diversification of the Mycorrhizal Mutualists.</title>
        <authorList>
            <consortium name="DOE Joint Genome Institute"/>
            <consortium name="Mycorrhizal Genomics Consortium"/>
            <person name="Kohler A."/>
            <person name="Kuo A."/>
            <person name="Nagy L.G."/>
            <person name="Floudas D."/>
            <person name="Copeland A."/>
            <person name="Barry K.W."/>
            <person name="Cichocki N."/>
            <person name="Veneault-Fourrey C."/>
            <person name="LaButti K."/>
            <person name="Lindquist E.A."/>
            <person name="Lipzen A."/>
            <person name="Lundell T."/>
            <person name="Morin E."/>
            <person name="Murat C."/>
            <person name="Riley R."/>
            <person name="Ohm R."/>
            <person name="Sun H."/>
            <person name="Tunlid A."/>
            <person name="Henrissat B."/>
            <person name="Grigoriev I.V."/>
            <person name="Hibbett D.S."/>
            <person name="Martin F."/>
        </authorList>
    </citation>
    <scope>NUCLEOTIDE SEQUENCE [LARGE SCALE GENOMIC DNA]</scope>
    <source>
        <strain evidence="3">Foug A</strain>
    </source>
</reference>
<sequence length="651" mass="71231">MLHSSSETTVNSPTPISPFSTYSVASEATSDEVPDLGAFTSVFREFEHFHTGPPRIFHPNVSAGFEHEIAETSSRSNLLPTSAPDYSDSDAPPGSTVWNQGIIASYLLSHTPSALSQSTSADQPRVVDSISDCEIDHSFQDGLFQDSSPAVEGSESETEGEPDLPTLVIGSVDSDDIVVDPNHPTLGTIDSVIEFLNSERHRVQTGRQAEAKTVHYSSPSDTGLHRNHDPEARRSRRRRRKKPLKPVQIMKRIKDMSEAASETATTHAEDTGGDADRDDAPVPDPDPDSSSSFESVPTHHKSTPSTPPRTKATSLLRDKLKHSKSTPALQVQTLPPDPQVLKLRCLAHKLRLKFPEDCERITALLTQDFSAGDSDFSDPRGPAPRPKDTLIHVFVDHSNILIGLLSYHKKHRSAPRRPKRLSHAALALLLERGRPITRRCLVTSSPLYQPMDTAEQLGYEVRIFARVPDDGNGQDRRANQSHAHPSDSVSSRNADWSKSDAGLSPPAKERPRGSSGGSDLDPIGHLVASSSSTRPSGSTSARIKYREQGVDELLQLKLHQAIADVDIPPPNATIVLATGDGNVGQFSDEGFLGPVRTALKKGWNVELYAWEDGLSRAWKREFTEGAYGDRFRIIKLEDFASDLLELDGEVK</sequence>
<organism evidence="2 3">
    <name type="scientific">Scleroderma citrinum Foug A</name>
    <dbReference type="NCBI Taxonomy" id="1036808"/>
    <lineage>
        <taxon>Eukaryota</taxon>
        <taxon>Fungi</taxon>
        <taxon>Dikarya</taxon>
        <taxon>Basidiomycota</taxon>
        <taxon>Agaricomycotina</taxon>
        <taxon>Agaricomycetes</taxon>
        <taxon>Agaricomycetidae</taxon>
        <taxon>Boletales</taxon>
        <taxon>Sclerodermatineae</taxon>
        <taxon>Sclerodermataceae</taxon>
        <taxon>Scleroderma</taxon>
    </lineage>
</organism>
<dbReference type="CDD" id="cd18724">
    <property type="entry name" value="PIN_LabA-like"/>
    <property type="match status" value="1"/>
</dbReference>
<evidence type="ECO:0008006" key="4">
    <source>
        <dbReference type="Google" id="ProtNLM"/>
    </source>
</evidence>
<dbReference type="STRING" id="1036808.A0A0C3DG81"/>
<feature type="region of interest" description="Disordered" evidence="1">
    <location>
        <begin position="141"/>
        <end position="166"/>
    </location>
</feature>
<accession>A0A0C3DG81</accession>
<evidence type="ECO:0000256" key="1">
    <source>
        <dbReference type="SAM" id="MobiDB-lite"/>
    </source>
</evidence>
<proteinExistence type="predicted"/>
<feature type="region of interest" description="Disordered" evidence="1">
    <location>
        <begin position="468"/>
        <end position="541"/>
    </location>
</feature>
<feature type="region of interest" description="Disordered" evidence="1">
    <location>
        <begin position="203"/>
        <end position="313"/>
    </location>
</feature>
<feature type="compositionally biased region" description="Polar residues" evidence="1">
    <location>
        <begin position="480"/>
        <end position="496"/>
    </location>
</feature>
<evidence type="ECO:0000313" key="2">
    <source>
        <dbReference type="EMBL" id="KIM55379.1"/>
    </source>
</evidence>
<name>A0A0C3DG81_9AGAM</name>
<keyword evidence="3" id="KW-1185">Reference proteome</keyword>
<dbReference type="Proteomes" id="UP000053989">
    <property type="component" value="Unassembled WGS sequence"/>
</dbReference>
<feature type="compositionally biased region" description="Basic and acidic residues" evidence="1">
    <location>
        <begin position="267"/>
        <end position="280"/>
    </location>
</feature>
<reference evidence="2 3" key="1">
    <citation type="submission" date="2014-04" db="EMBL/GenBank/DDBJ databases">
        <authorList>
            <consortium name="DOE Joint Genome Institute"/>
            <person name="Kuo A."/>
            <person name="Kohler A."/>
            <person name="Nagy L.G."/>
            <person name="Floudas D."/>
            <person name="Copeland A."/>
            <person name="Barry K.W."/>
            <person name="Cichocki N."/>
            <person name="Veneault-Fourrey C."/>
            <person name="LaButti K."/>
            <person name="Lindquist E.A."/>
            <person name="Lipzen A."/>
            <person name="Lundell T."/>
            <person name="Morin E."/>
            <person name="Murat C."/>
            <person name="Sun H."/>
            <person name="Tunlid A."/>
            <person name="Henrissat B."/>
            <person name="Grigoriev I.V."/>
            <person name="Hibbett D.S."/>
            <person name="Martin F."/>
            <person name="Nordberg H.P."/>
            <person name="Cantor M.N."/>
            <person name="Hua S.X."/>
        </authorList>
    </citation>
    <scope>NUCLEOTIDE SEQUENCE [LARGE SCALE GENOMIC DNA]</scope>
    <source>
        <strain evidence="2 3">Foug A</strain>
    </source>
</reference>
<dbReference type="HOGENOM" id="CLU_015162_0_0_1"/>
<feature type="region of interest" description="Disordered" evidence="1">
    <location>
        <begin position="1"/>
        <end position="20"/>
    </location>
</feature>
<evidence type="ECO:0000313" key="3">
    <source>
        <dbReference type="Proteomes" id="UP000053989"/>
    </source>
</evidence>
<dbReference type="AlphaFoldDB" id="A0A0C3DG81"/>
<gene>
    <name evidence="2" type="ORF">SCLCIDRAFT_1221215</name>
</gene>
<feature type="compositionally biased region" description="Low complexity" evidence="1">
    <location>
        <begin position="528"/>
        <end position="541"/>
    </location>
</feature>
<feature type="region of interest" description="Disordered" evidence="1">
    <location>
        <begin position="72"/>
        <end position="92"/>
    </location>
</feature>
<dbReference type="InParanoid" id="A0A0C3DG81"/>
<dbReference type="EMBL" id="KN822136">
    <property type="protein sequence ID" value="KIM55379.1"/>
    <property type="molecule type" value="Genomic_DNA"/>
</dbReference>
<feature type="compositionally biased region" description="Basic and acidic residues" evidence="1">
    <location>
        <begin position="468"/>
        <end position="478"/>
    </location>
</feature>